<keyword evidence="2" id="KW-0472">Membrane</keyword>
<name>A0AAW2Z252_9EUKA</name>
<dbReference type="EMBL" id="JAOPGA020000999">
    <property type="protein sequence ID" value="KAL0483887.1"/>
    <property type="molecule type" value="Genomic_DNA"/>
</dbReference>
<evidence type="ECO:0000313" key="4">
    <source>
        <dbReference type="EMBL" id="KAL0483887.1"/>
    </source>
</evidence>
<accession>A0AAW2Z252</accession>
<dbReference type="InterPro" id="IPR027417">
    <property type="entry name" value="P-loop_NTPase"/>
</dbReference>
<dbReference type="InterPro" id="IPR006073">
    <property type="entry name" value="GTP-bd"/>
</dbReference>
<feature type="domain" description="G" evidence="3">
    <location>
        <begin position="111"/>
        <end position="238"/>
    </location>
</feature>
<dbReference type="CDD" id="cd09912">
    <property type="entry name" value="DLP_2"/>
    <property type="match status" value="1"/>
</dbReference>
<dbReference type="InterPro" id="IPR005225">
    <property type="entry name" value="Small_GTP-bd"/>
</dbReference>
<keyword evidence="2" id="KW-0812">Transmembrane</keyword>
<feature type="transmembrane region" description="Helical" evidence="2">
    <location>
        <begin position="516"/>
        <end position="536"/>
    </location>
</feature>
<proteinExistence type="predicted"/>
<dbReference type="AlphaFoldDB" id="A0AAW2Z252"/>
<dbReference type="Gene3D" id="3.40.50.300">
    <property type="entry name" value="P-loop containing nucleotide triphosphate hydrolases"/>
    <property type="match status" value="1"/>
</dbReference>
<feature type="region of interest" description="Disordered" evidence="1">
    <location>
        <begin position="281"/>
        <end position="300"/>
    </location>
</feature>
<dbReference type="Proteomes" id="UP001431209">
    <property type="component" value="Unassembled WGS sequence"/>
</dbReference>
<evidence type="ECO:0000259" key="3">
    <source>
        <dbReference type="Pfam" id="PF01926"/>
    </source>
</evidence>
<dbReference type="PANTHER" id="PTHR43681">
    <property type="entry name" value="TRANSMEMBRANE GTPASE FZO"/>
    <property type="match status" value="1"/>
</dbReference>
<dbReference type="InterPro" id="IPR051943">
    <property type="entry name" value="TRAFAC_Dynamin-like_GTPase"/>
</dbReference>
<comment type="caution">
    <text evidence="4">The sequence shown here is derived from an EMBL/GenBank/DDBJ whole genome shotgun (WGS) entry which is preliminary data.</text>
</comment>
<keyword evidence="2" id="KW-1133">Transmembrane helix</keyword>
<protein>
    <recommendedName>
        <fullName evidence="3">G domain-containing protein</fullName>
    </recommendedName>
</protein>
<keyword evidence="5" id="KW-1185">Reference proteome</keyword>
<dbReference type="GO" id="GO:0005525">
    <property type="term" value="F:GTP binding"/>
    <property type="evidence" value="ECO:0007669"/>
    <property type="project" value="InterPro"/>
</dbReference>
<dbReference type="Pfam" id="PF01926">
    <property type="entry name" value="MMR_HSR1"/>
    <property type="match status" value="1"/>
</dbReference>
<feature type="transmembrane region" description="Helical" evidence="2">
    <location>
        <begin position="542"/>
        <end position="562"/>
    </location>
</feature>
<evidence type="ECO:0000256" key="2">
    <source>
        <dbReference type="SAM" id="Phobius"/>
    </source>
</evidence>
<evidence type="ECO:0000256" key="1">
    <source>
        <dbReference type="SAM" id="MobiDB-lite"/>
    </source>
</evidence>
<organism evidence="4 5">
    <name type="scientific">Acrasis kona</name>
    <dbReference type="NCBI Taxonomy" id="1008807"/>
    <lineage>
        <taxon>Eukaryota</taxon>
        <taxon>Discoba</taxon>
        <taxon>Heterolobosea</taxon>
        <taxon>Tetramitia</taxon>
        <taxon>Eutetramitia</taxon>
        <taxon>Acrasidae</taxon>
        <taxon>Acrasis</taxon>
    </lineage>
</organism>
<feature type="compositionally biased region" description="Polar residues" evidence="1">
    <location>
        <begin position="288"/>
        <end position="300"/>
    </location>
</feature>
<dbReference type="NCBIfam" id="TIGR00231">
    <property type="entry name" value="small_GTP"/>
    <property type="match status" value="1"/>
</dbReference>
<reference evidence="4 5" key="1">
    <citation type="submission" date="2024-03" db="EMBL/GenBank/DDBJ databases">
        <title>The Acrasis kona genome and developmental transcriptomes reveal deep origins of eukaryotic multicellular pathways.</title>
        <authorList>
            <person name="Sheikh S."/>
            <person name="Fu C.-J."/>
            <person name="Brown M.W."/>
            <person name="Baldauf S.L."/>
        </authorList>
    </citation>
    <scope>NUCLEOTIDE SEQUENCE [LARGE SCALE GENOMIC DNA]</scope>
    <source>
        <strain evidence="4 5">ATCC MYA-3509</strain>
    </source>
</reference>
<dbReference type="PANTHER" id="PTHR43681:SF1">
    <property type="entry name" value="SARCALUMENIN"/>
    <property type="match status" value="1"/>
</dbReference>
<evidence type="ECO:0000313" key="5">
    <source>
        <dbReference type="Proteomes" id="UP001431209"/>
    </source>
</evidence>
<sequence length="647" mass="73825">MKRLIRYTTNRCVRVCKQPLKLSALPLYSSRKYVSIDNKDVVRPKKMDIAEIAETEDHPVLEKKPQEIILEQERHVLQTLRSILTSIEADPKDLELIQRVETGLEELFLLVVVGEFNAGKSSFINALLGDHFLKDGRTPTTNNLHLIRHGPLKTVLDDQTGLSHISIPLAWLNNITLVDTPGTNAIIKKHQEVTEHFVPRSDLVIFITSAERPFSESEHEFLDRIKQWGKKILVVINKYDLLQKDQERQEVEKFVRDGIIKMLGFEPLIFCVSSREALNDKTSHDPFDQSNNKPSQNQHLQESWKAMENHIFDTLNSIERVKLKLENPLGVANNMLGRYHSFVAQRIDLLRGDRSTLDNIDRSLEEFSANMKKEFELQQNRLDGIIYALTERANLFFDEYITLSNVTNIINKDVVSQKFQKQVIGDLSTKIETHISEVIDWMLDRKYKQWKAVTDYVNKRAKVSTNEEKLVGSLQSEFNFNRKELLLSIGQSADSVLSNYSSKEESQKLNTHITEGLTTTAVVGVSAVGIGTASWFLAPTAIASSLGMLGAVAFGASSLYVIPYKRSQMRKAFAKSVDNMRNQLRSSMTQKFDSELDESISSIKSAISPYSQFVNVEYNKFKEQNNKMEQIKSNIEKLKTLIEALDK</sequence>
<dbReference type="SUPFAM" id="SSF52540">
    <property type="entry name" value="P-loop containing nucleoside triphosphate hydrolases"/>
    <property type="match status" value="1"/>
</dbReference>
<gene>
    <name evidence="4" type="ORF">AKO1_014785</name>
</gene>